<organism evidence="2 3">
    <name type="scientific">Mucilaginibacter myungsuensis</name>
    <dbReference type="NCBI Taxonomy" id="649104"/>
    <lineage>
        <taxon>Bacteria</taxon>
        <taxon>Pseudomonadati</taxon>
        <taxon>Bacteroidota</taxon>
        <taxon>Sphingobacteriia</taxon>
        <taxon>Sphingobacteriales</taxon>
        <taxon>Sphingobacteriaceae</taxon>
        <taxon>Mucilaginibacter</taxon>
    </lineage>
</organism>
<dbReference type="CDD" id="cd00093">
    <property type="entry name" value="HTH_XRE"/>
    <property type="match status" value="1"/>
</dbReference>
<proteinExistence type="predicted"/>
<evidence type="ECO:0000313" key="3">
    <source>
        <dbReference type="Proteomes" id="UP000622475"/>
    </source>
</evidence>
<dbReference type="SUPFAM" id="SSF47413">
    <property type="entry name" value="lambda repressor-like DNA-binding domains"/>
    <property type="match status" value="1"/>
</dbReference>
<protein>
    <submittedName>
        <fullName evidence="2">Helix-turn-helix transcriptional regulator</fullName>
    </submittedName>
</protein>
<dbReference type="EMBL" id="JADFFL010000005">
    <property type="protein sequence ID" value="MBE9663206.1"/>
    <property type="molecule type" value="Genomic_DNA"/>
</dbReference>
<gene>
    <name evidence="2" type="ORF">IRJ16_15050</name>
</gene>
<dbReference type="GO" id="GO:0003677">
    <property type="term" value="F:DNA binding"/>
    <property type="evidence" value="ECO:0007669"/>
    <property type="project" value="InterPro"/>
</dbReference>
<accession>A0A929KX12</accession>
<dbReference type="Proteomes" id="UP000622475">
    <property type="component" value="Unassembled WGS sequence"/>
</dbReference>
<sequence length="101" mass="11221">MGTREQNINTFEEIRDQYIGPMGSPERKDHDRGFELFMVGVSIAQAREAQGLTQEQLAKKCGIAKAVVNKAEMEAENVKISVLQNIIENGLGGRLQLSVQF</sequence>
<dbReference type="Pfam" id="PF01381">
    <property type="entry name" value="HTH_3"/>
    <property type="match status" value="1"/>
</dbReference>
<keyword evidence="3" id="KW-1185">Reference proteome</keyword>
<name>A0A929KX12_9SPHI</name>
<dbReference type="RefSeq" id="WP_194112424.1">
    <property type="nucleotide sequence ID" value="NZ_JADFFL010000005.1"/>
</dbReference>
<evidence type="ECO:0000259" key="1">
    <source>
        <dbReference type="PROSITE" id="PS50943"/>
    </source>
</evidence>
<dbReference type="InterPro" id="IPR010982">
    <property type="entry name" value="Lambda_DNA-bd_dom_sf"/>
</dbReference>
<evidence type="ECO:0000313" key="2">
    <source>
        <dbReference type="EMBL" id="MBE9663206.1"/>
    </source>
</evidence>
<comment type="caution">
    <text evidence="2">The sequence shown here is derived from an EMBL/GenBank/DDBJ whole genome shotgun (WGS) entry which is preliminary data.</text>
</comment>
<dbReference type="SMART" id="SM00530">
    <property type="entry name" value="HTH_XRE"/>
    <property type="match status" value="1"/>
</dbReference>
<dbReference type="InterPro" id="IPR001387">
    <property type="entry name" value="Cro/C1-type_HTH"/>
</dbReference>
<dbReference type="Gene3D" id="1.10.260.40">
    <property type="entry name" value="lambda repressor-like DNA-binding domains"/>
    <property type="match status" value="1"/>
</dbReference>
<dbReference type="PROSITE" id="PS50943">
    <property type="entry name" value="HTH_CROC1"/>
    <property type="match status" value="1"/>
</dbReference>
<feature type="domain" description="HTH cro/C1-type" evidence="1">
    <location>
        <begin position="43"/>
        <end position="86"/>
    </location>
</feature>
<dbReference type="AlphaFoldDB" id="A0A929KX12"/>
<reference evidence="2" key="1">
    <citation type="submission" date="2020-10" db="EMBL/GenBank/DDBJ databases">
        <title>Mucilaginibacter mali sp. nov., isolated from rhizosphere soil of apple orchard.</title>
        <authorList>
            <person name="Lee J.-S."/>
            <person name="Kim H.S."/>
            <person name="Kim J.-S."/>
        </authorList>
    </citation>
    <scope>NUCLEOTIDE SEQUENCE</scope>
    <source>
        <strain evidence="2">KCTC 22746</strain>
    </source>
</reference>